<reference evidence="2 3" key="1">
    <citation type="journal article" date="2015" name="Genome Announc.">
        <title>Expanding the biotechnology potential of lactobacilli through comparative genomics of 213 strains and associated genera.</title>
        <authorList>
            <person name="Sun Z."/>
            <person name="Harris H.M."/>
            <person name="McCann A."/>
            <person name="Guo C."/>
            <person name="Argimon S."/>
            <person name="Zhang W."/>
            <person name="Yang X."/>
            <person name="Jeffery I.B."/>
            <person name="Cooney J.C."/>
            <person name="Kagawa T.F."/>
            <person name="Liu W."/>
            <person name="Song Y."/>
            <person name="Salvetti E."/>
            <person name="Wrobel A."/>
            <person name="Rasinkangas P."/>
            <person name="Parkhill J."/>
            <person name="Rea M.C."/>
            <person name="O'Sullivan O."/>
            <person name="Ritari J."/>
            <person name="Douillard F.P."/>
            <person name="Paul Ross R."/>
            <person name="Yang R."/>
            <person name="Briner A.E."/>
            <person name="Felis G.E."/>
            <person name="de Vos W.M."/>
            <person name="Barrangou R."/>
            <person name="Klaenhammer T.R."/>
            <person name="Caufield P.W."/>
            <person name="Cui Y."/>
            <person name="Zhang H."/>
            <person name="O'Toole P.W."/>
        </authorList>
    </citation>
    <scope>NUCLEOTIDE SEQUENCE [LARGE SCALE GENOMIC DNA]</scope>
    <source>
        <strain evidence="2 3">DSM 17757</strain>
    </source>
</reference>
<keyword evidence="1" id="KW-0812">Transmembrane</keyword>
<organism evidence="2 3">
    <name type="scientific">Pediococcus cellicola</name>
    <dbReference type="NCBI Taxonomy" id="319652"/>
    <lineage>
        <taxon>Bacteria</taxon>
        <taxon>Bacillati</taxon>
        <taxon>Bacillota</taxon>
        <taxon>Bacilli</taxon>
        <taxon>Lactobacillales</taxon>
        <taxon>Lactobacillaceae</taxon>
        <taxon>Pediococcus</taxon>
    </lineage>
</organism>
<accession>A0A0R2IQE4</accession>
<sequence length="400" mass="46750">MKIFKTELGLFVKSLTFLAFILAAFALYFTQYQSSVNHQITQLHEAGRYDAVNYFMKPTVTSKDFGESYQIDHQVLMKDVLGTLQMNYQENTYPTYPLMFLKNVHLNKRDQQKIRDAYERLMQQPITQKRVTKVTWKKFYQRISYAQFLKTTRRINAIIGGRSIYQTAQLTTLFASGKKFTYKTALQNYHQKLKVDQLTRPFARLFSDYMGIIMMLFSIFPILLYFTKEAQEHCQDVFGGRTLPTWRYLGYKFLVVVGTLYVAVLLLAIFPTFQLIKVGQFLNVTVDPFAFFKTISLFVLPTLIFITAVILLLVQLFNPVLTLIMSLGLSLFTLGVTDINGYTTWSPLIRFNIADNWVLYHKLEQSIYLNRFCYLVLSIILFFLAVWVNSMKRGDRRDDS</sequence>
<feature type="transmembrane region" description="Helical" evidence="1">
    <location>
        <begin position="248"/>
        <end position="270"/>
    </location>
</feature>
<dbReference type="EMBL" id="JQBR01000002">
    <property type="protein sequence ID" value="KRN67385.1"/>
    <property type="molecule type" value="Genomic_DNA"/>
</dbReference>
<dbReference type="RefSeq" id="WP_057749384.1">
    <property type="nucleotide sequence ID" value="NZ_BJVH01000013.1"/>
</dbReference>
<dbReference type="AlphaFoldDB" id="A0A0R2IQE4"/>
<dbReference type="STRING" id="319652.IV80_GL000925"/>
<evidence type="ECO:0000313" key="3">
    <source>
        <dbReference type="Proteomes" id="UP000051568"/>
    </source>
</evidence>
<feature type="transmembrane region" description="Helical" evidence="1">
    <location>
        <begin position="320"/>
        <end position="337"/>
    </location>
</feature>
<dbReference type="OrthoDB" id="1708273at2"/>
<comment type="caution">
    <text evidence="2">The sequence shown here is derived from an EMBL/GenBank/DDBJ whole genome shotgun (WGS) entry which is preliminary data.</text>
</comment>
<feature type="transmembrane region" description="Helical" evidence="1">
    <location>
        <begin position="290"/>
        <end position="313"/>
    </location>
</feature>
<protein>
    <submittedName>
        <fullName evidence="2">Uncharacterized protein</fullName>
    </submittedName>
</protein>
<name>A0A0R2IQE4_9LACO</name>
<keyword evidence="3" id="KW-1185">Reference proteome</keyword>
<proteinExistence type="predicted"/>
<evidence type="ECO:0000313" key="2">
    <source>
        <dbReference type="EMBL" id="KRN67385.1"/>
    </source>
</evidence>
<evidence type="ECO:0000256" key="1">
    <source>
        <dbReference type="SAM" id="Phobius"/>
    </source>
</evidence>
<dbReference type="PATRIC" id="fig|319652.3.peg.932"/>
<dbReference type="Proteomes" id="UP000051568">
    <property type="component" value="Unassembled WGS sequence"/>
</dbReference>
<feature type="transmembrane region" description="Helical" evidence="1">
    <location>
        <begin position="12"/>
        <end position="30"/>
    </location>
</feature>
<keyword evidence="1" id="KW-1133">Transmembrane helix</keyword>
<feature type="transmembrane region" description="Helical" evidence="1">
    <location>
        <begin position="209"/>
        <end position="227"/>
    </location>
</feature>
<feature type="transmembrane region" description="Helical" evidence="1">
    <location>
        <begin position="367"/>
        <end position="388"/>
    </location>
</feature>
<keyword evidence="1" id="KW-0472">Membrane</keyword>
<gene>
    <name evidence="2" type="ORF">IV80_GL000925</name>
</gene>